<organism evidence="2 3">
    <name type="scientific">Trypanosoma rangeli SC58</name>
    <dbReference type="NCBI Taxonomy" id="429131"/>
    <lineage>
        <taxon>Eukaryota</taxon>
        <taxon>Discoba</taxon>
        <taxon>Euglenozoa</taxon>
        <taxon>Kinetoplastea</taxon>
        <taxon>Metakinetoplastina</taxon>
        <taxon>Trypanosomatida</taxon>
        <taxon>Trypanosomatidae</taxon>
        <taxon>Trypanosoma</taxon>
        <taxon>Herpetosoma</taxon>
    </lineage>
</organism>
<dbReference type="EMBL" id="AUPL01008380">
    <property type="protein sequence ID" value="ESL04842.1"/>
    <property type="molecule type" value="Genomic_DNA"/>
</dbReference>
<keyword evidence="1" id="KW-0812">Transmembrane</keyword>
<evidence type="ECO:0000313" key="3">
    <source>
        <dbReference type="Proteomes" id="UP000031737"/>
    </source>
</evidence>
<name>A0A061IUU7_TRYRA</name>
<comment type="caution">
    <text evidence="2">The sequence shown here is derived from an EMBL/GenBank/DDBJ whole genome shotgun (WGS) entry which is preliminary data.</text>
</comment>
<protein>
    <submittedName>
        <fullName evidence="2">Uncharacterized protein</fullName>
    </submittedName>
</protein>
<accession>A0A061IUU7</accession>
<keyword evidence="1" id="KW-0472">Membrane</keyword>
<dbReference type="Proteomes" id="UP000031737">
    <property type="component" value="Unassembled WGS sequence"/>
</dbReference>
<dbReference type="VEuPathDB" id="TriTrypDB:TRSC58_07625"/>
<dbReference type="AlphaFoldDB" id="A0A061IUU7"/>
<gene>
    <name evidence="2" type="ORF">TRSC58_07625</name>
</gene>
<feature type="transmembrane region" description="Helical" evidence="1">
    <location>
        <begin position="68"/>
        <end position="90"/>
    </location>
</feature>
<evidence type="ECO:0000256" key="1">
    <source>
        <dbReference type="SAM" id="Phobius"/>
    </source>
</evidence>
<keyword evidence="3" id="KW-1185">Reference proteome</keyword>
<evidence type="ECO:0000313" key="2">
    <source>
        <dbReference type="EMBL" id="ESL04842.1"/>
    </source>
</evidence>
<reference evidence="2 3" key="1">
    <citation type="submission" date="2013-07" db="EMBL/GenBank/DDBJ databases">
        <authorList>
            <person name="Stoco P.H."/>
            <person name="Wagner G."/>
            <person name="Gerber A."/>
            <person name="Zaha A."/>
            <person name="Thompson C."/>
            <person name="Bartholomeu D.C."/>
            <person name="Luckemeyer D.D."/>
            <person name="Bahia D."/>
            <person name="Loreto E."/>
            <person name="Prestes E.B."/>
            <person name="Lima F.M."/>
            <person name="Rodrigues-Luiz G."/>
            <person name="Vallejo G.A."/>
            <person name="Filho J.F."/>
            <person name="Monteiro K.M."/>
            <person name="Tyler K.M."/>
            <person name="de Almeida L.G."/>
            <person name="Ortiz M.F."/>
            <person name="Siervo M.A."/>
            <person name="de Moraes M.H."/>
            <person name="Cunha O.L."/>
            <person name="Mendonca-Neto R."/>
            <person name="Silva R."/>
            <person name="Teixeira S.M."/>
            <person name="Murta S.M."/>
            <person name="Sincero T.C."/>
            <person name="Mendes T.A."/>
            <person name="Urmenyi T.P."/>
            <person name="Silva V.G."/>
            <person name="da Rocha W.D."/>
            <person name="Andersson B."/>
            <person name="Romanha A.J."/>
            <person name="Steindel M."/>
            <person name="de Vasconcelos A.T."/>
            <person name="Grisard E.C."/>
        </authorList>
    </citation>
    <scope>NUCLEOTIDE SEQUENCE [LARGE SCALE GENOMIC DNA]</scope>
    <source>
        <strain evidence="2 3">SC58</strain>
    </source>
</reference>
<proteinExistence type="predicted"/>
<sequence length="135" mass="16186">MPWLLSSFLFAFLAFHFSFPPFGVPLTHLRLLHVICIYRLAAAVWPKLSSEHLLVLYISKAHSRPRRLSFLVVRFLVLIFLLFFFFFWFLKCFFLLHDCGDNDEVARRPRKNKNTHKQKKNKFIRFVGHHTHKIS</sequence>
<keyword evidence="1" id="KW-1133">Transmembrane helix</keyword>